<keyword evidence="3" id="KW-1185">Reference proteome</keyword>
<dbReference type="SUPFAM" id="SSF82866">
    <property type="entry name" value="Multidrug efflux transporter AcrB transmembrane domain"/>
    <property type="match status" value="1"/>
</dbReference>
<dbReference type="PANTHER" id="PTHR46687:SF1">
    <property type="entry name" value="PROTEIN DISPATCHED HOMOLOG 3"/>
    <property type="match status" value="1"/>
</dbReference>
<evidence type="ECO:0000256" key="1">
    <source>
        <dbReference type="SAM" id="Phobius"/>
    </source>
</evidence>
<proteinExistence type="predicted"/>
<dbReference type="PANTHER" id="PTHR46687">
    <property type="entry name" value="PROTEIN DISPATCHED HOMOLOG 3"/>
    <property type="match status" value="1"/>
</dbReference>
<keyword evidence="1" id="KW-0812">Transmembrane</keyword>
<organism evidence="2 3">
    <name type="scientific">Prorocentrum cordatum</name>
    <dbReference type="NCBI Taxonomy" id="2364126"/>
    <lineage>
        <taxon>Eukaryota</taxon>
        <taxon>Sar</taxon>
        <taxon>Alveolata</taxon>
        <taxon>Dinophyceae</taxon>
        <taxon>Prorocentrales</taxon>
        <taxon>Prorocentraceae</taxon>
        <taxon>Prorocentrum</taxon>
    </lineage>
</organism>
<name>A0ABN9RKT0_9DINO</name>
<feature type="transmembrane region" description="Helical" evidence="1">
    <location>
        <begin position="204"/>
        <end position="224"/>
    </location>
</feature>
<evidence type="ECO:0008006" key="4">
    <source>
        <dbReference type="Google" id="ProtNLM"/>
    </source>
</evidence>
<accession>A0ABN9RKT0</accession>
<feature type="transmembrane region" description="Helical" evidence="1">
    <location>
        <begin position="260"/>
        <end position="277"/>
    </location>
</feature>
<dbReference type="Proteomes" id="UP001189429">
    <property type="component" value="Unassembled WGS sequence"/>
</dbReference>
<evidence type="ECO:0000313" key="3">
    <source>
        <dbReference type="Proteomes" id="UP001189429"/>
    </source>
</evidence>
<gene>
    <name evidence="2" type="ORF">PCOR1329_LOCUS20701</name>
</gene>
<comment type="caution">
    <text evidence="2">The sequence shown here is derived from an EMBL/GenBank/DDBJ whole genome shotgun (WGS) entry which is preliminary data.</text>
</comment>
<reference evidence="2" key="1">
    <citation type="submission" date="2023-10" db="EMBL/GenBank/DDBJ databases">
        <authorList>
            <person name="Chen Y."/>
            <person name="Shah S."/>
            <person name="Dougan E. K."/>
            <person name="Thang M."/>
            <person name="Chan C."/>
        </authorList>
    </citation>
    <scope>NUCLEOTIDE SEQUENCE [LARGE SCALE GENOMIC DNA]</scope>
</reference>
<keyword evidence="1" id="KW-1133">Transmembrane helix</keyword>
<dbReference type="EMBL" id="CAUYUJ010006715">
    <property type="protein sequence ID" value="CAK0818383.1"/>
    <property type="molecule type" value="Genomic_DNA"/>
</dbReference>
<feature type="non-terminal residue" evidence="2">
    <location>
        <position position="282"/>
    </location>
</feature>
<keyword evidence="1" id="KW-0472">Membrane</keyword>
<feature type="transmembrane region" description="Helical" evidence="1">
    <location>
        <begin position="230"/>
        <end position="253"/>
    </location>
</feature>
<dbReference type="InterPro" id="IPR042480">
    <property type="entry name" value="DISP3"/>
</dbReference>
<protein>
    <recommendedName>
        <fullName evidence="4">Reticulon-like protein</fullName>
    </recommendedName>
</protein>
<evidence type="ECO:0000313" key="2">
    <source>
        <dbReference type="EMBL" id="CAK0818383.1"/>
    </source>
</evidence>
<sequence length="282" mass="31375">MLYKQFDLEIVYEMGGGNMFEVETLQRIAKFEQDLRSLPLWSGLCAESYVLELPYCELGVSFANYALPSLAGASSTDIVPSDLSFDGKGEDLIPVATVFQMLKEHDVTNVVLPSSYSTTMLDSGSPAPMSLLRSAFRWKVECCRPTDSQAHQSKMLGEIREKWQKFISEELLPAINEQSVHIGEDIRVFYDGDHILRTEVMTTLIRDMNLATGSFLFVFLYIWFHTSSIVLSLVSLLVIGASVPLSYVVFAALTGQRTMTLASFLAVFLVVPGAARVEKEGK</sequence>